<proteinExistence type="predicted"/>
<keyword evidence="3" id="KW-1185">Reference proteome</keyword>
<evidence type="ECO:0000256" key="1">
    <source>
        <dbReference type="SAM" id="MobiDB-lite"/>
    </source>
</evidence>
<dbReference type="EMBL" id="MU826831">
    <property type="protein sequence ID" value="KAJ7373269.1"/>
    <property type="molecule type" value="Genomic_DNA"/>
</dbReference>
<dbReference type="AlphaFoldDB" id="A0A9W9Z4P3"/>
<organism evidence="2 3">
    <name type="scientific">Desmophyllum pertusum</name>
    <dbReference type="NCBI Taxonomy" id="174260"/>
    <lineage>
        <taxon>Eukaryota</taxon>
        <taxon>Metazoa</taxon>
        <taxon>Cnidaria</taxon>
        <taxon>Anthozoa</taxon>
        <taxon>Hexacorallia</taxon>
        <taxon>Scleractinia</taxon>
        <taxon>Caryophylliina</taxon>
        <taxon>Caryophylliidae</taxon>
        <taxon>Desmophyllum</taxon>
    </lineage>
</organism>
<reference evidence="2" key="1">
    <citation type="submission" date="2023-01" db="EMBL/GenBank/DDBJ databases">
        <title>Genome assembly of the deep-sea coral Lophelia pertusa.</title>
        <authorList>
            <person name="Herrera S."/>
            <person name="Cordes E."/>
        </authorList>
    </citation>
    <scope>NUCLEOTIDE SEQUENCE</scope>
    <source>
        <strain evidence="2">USNM1676648</strain>
        <tissue evidence="2">Polyp</tissue>
    </source>
</reference>
<dbReference type="Proteomes" id="UP001163046">
    <property type="component" value="Unassembled WGS sequence"/>
</dbReference>
<protein>
    <recommendedName>
        <fullName evidence="4">Myb-like domain-containing protein</fullName>
    </recommendedName>
</protein>
<evidence type="ECO:0000313" key="3">
    <source>
        <dbReference type="Proteomes" id="UP001163046"/>
    </source>
</evidence>
<evidence type="ECO:0008006" key="4">
    <source>
        <dbReference type="Google" id="ProtNLM"/>
    </source>
</evidence>
<dbReference type="OrthoDB" id="5980952at2759"/>
<comment type="caution">
    <text evidence="2">The sequence shown here is derived from an EMBL/GenBank/DDBJ whole genome shotgun (WGS) entry which is preliminary data.</text>
</comment>
<gene>
    <name evidence="2" type="ORF">OS493_012858</name>
</gene>
<feature type="region of interest" description="Disordered" evidence="1">
    <location>
        <begin position="1"/>
        <end position="64"/>
    </location>
</feature>
<accession>A0A9W9Z4P3</accession>
<name>A0A9W9Z4P3_9CNID</name>
<evidence type="ECO:0000313" key="2">
    <source>
        <dbReference type="EMBL" id="KAJ7373269.1"/>
    </source>
</evidence>
<sequence length="447" mass="50610">MEESEGEGECGKRPHVTTGNTPHKPEDKRRRSTGSLPRSAKKLSFPRSPSNVVKKSPLTRKKPLFSPLKELKNSKKSRRAWSQEEDTALVQFVALHKDKQATDVEWPAMKAMHLYWYDAAKYIKQTACTQHLRDASVVRQRVVNYMRQNYKTVEEAEGFHGLDVESYLNDVSASASTSTNEPSLRLDEVLASSIKSLTQHQLEELVLKALLAVKDKTSLVLKVLSEVNFSSDTRKELISRLYQPLDFVNKMSLVDKHFLDAAVSQGIDTNPADFASLSLGAMKVLQDNGKPNLIHTWSKCVLGENGKPLIPIHRMPFGLLQYQMQFFACTNVMQITEPEDYRSWRETMTTEFPGRFMRLFGGPMWSGQPVENVKDPRKARVNVACASQSTQWRRDKKSTFTSKPELQTAALDALKSANPDGRFWIKLDATDVKVALMESGRRVEWGC</sequence>
<dbReference type="CDD" id="cd22744">
    <property type="entry name" value="OTU"/>
    <property type="match status" value="1"/>
</dbReference>